<reference evidence="8" key="1">
    <citation type="submission" date="2021-10" db="EMBL/GenBank/DDBJ databases">
        <title>Tropical sea cucumber genome reveals ecological adaptation and Cuvierian tubules defense mechanism.</title>
        <authorList>
            <person name="Chen T."/>
        </authorList>
    </citation>
    <scope>NUCLEOTIDE SEQUENCE</scope>
    <source>
        <strain evidence="8">Nanhai2018</strain>
        <tissue evidence="8">Muscle</tissue>
    </source>
</reference>
<keyword evidence="4 7" id="KW-1133">Transmembrane helix</keyword>
<evidence type="ECO:0000313" key="9">
    <source>
        <dbReference type="Proteomes" id="UP001152320"/>
    </source>
</evidence>
<gene>
    <name evidence="8" type="ORF">HOLleu_29407</name>
</gene>
<dbReference type="Pfam" id="PF10204">
    <property type="entry name" value="DuoxA"/>
    <property type="match status" value="2"/>
</dbReference>
<proteinExistence type="inferred from homology"/>
<name>A0A9Q1BNP5_HOLLE</name>
<keyword evidence="6" id="KW-0325">Glycoprotein</keyword>
<dbReference type="EMBL" id="JAIZAY010000014">
    <property type="protein sequence ID" value="KAJ8029889.1"/>
    <property type="molecule type" value="Genomic_DNA"/>
</dbReference>
<dbReference type="PANTHER" id="PTHR31158:SF1">
    <property type="entry name" value="DOXA1 FACTOR-RELATED"/>
    <property type="match status" value="1"/>
</dbReference>
<feature type="transmembrane region" description="Helical" evidence="7">
    <location>
        <begin position="223"/>
        <end position="248"/>
    </location>
</feature>
<accession>A0A9Q1BNP5</accession>
<dbReference type="AlphaFoldDB" id="A0A9Q1BNP5"/>
<keyword evidence="3 7" id="KW-0812">Transmembrane</keyword>
<dbReference type="InterPro" id="IPR018469">
    <property type="entry name" value="Dual_oxidase_maturation_fac"/>
</dbReference>
<dbReference type="OrthoDB" id="10042652at2759"/>
<feature type="transmembrane region" description="Helical" evidence="7">
    <location>
        <begin position="153"/>
        <end position="176"/>
    </location>
</feature>
<comment type="similarity">
    <text evidence="2">Belongs to the DUOXA family.</text>
</comment>
<feature type="transmembrane region" description="Helical" evidence="7">
    <location>
        <begin position="183"/>
        <end position="203"/>
    </location>
</feature>
<keyword evidence="5 7" id="KW-0472">Membrane</keyword>
<dbReference type="Proteomes" id="UP001152320">
    <property type="component" value="Chromosome 14"/>
</dbReference>
<evidence type="ECO:0000256" key="4">
    <source>
        <dbReference type="ARBA" id="ARBA00022989"/>
    </source>
</evidence>
<comment type="caution">
    <text evidence="8">The sequence shown here is derived from an EMBL/GenBank/DDBJ whole genome shotgun (WGS) entry which is preliminary data.</text>
</comment>
<evidence type="ECO:0000256" key="3">
    <source>
        <dbReference type="ARBA" id="ARBA00022692"/>
    </source>
</evidence>
<evidence type="ECO:0000256" key="2">
    <source>
        <dbReference type="ARBA" id="ARBA00009816"/>
    </source>
</evidence>
<feature type="transmembrane region" description="Helical" evidence="7">
    <location>
        <begin position="26"/>
        <end position="48"/>
    </location>
</feature>
<sequence length="351" mass="40353">MAYSGFRNELAPTQYPRDKTPVTVDYSLAAVISAFIMLYISLLCILPGFRGKQRIIIFARFTIFHLIGMAIIGVPEKPEEGPGSGHRINYNERFYFSGPQGRIGFGRYSGRINQEFRAAQWRGMPFPILWVAEYFTLDGEDILWGRSYRLSGFYANIMLWTAWSLWILAVILSFLSIQVCSEILMLCGASMLCSNVLWTMIRYGSELIIPVASQQFLRFTFGWTFYLCLFVGILTLIFGFIVMVFNFFRPHETKLFFSFEVSEDDEPTVKKVGGNVVVPFCKVSKDLGNGFIKEDKTLKLEDVVESVWESRDKQIAAQSLTIRPRSATRQEYQRRTLRDAFRALKESNFTV</sequence>
<comment type="subcellular location">
    <subcellularLocation>
        <location evidence="1">Membrane</location>
        <topology evidence="1">Multi-pass membrane protein</topology>
    </subcellularLocation>
</comment>
<evidence type="ECO:0000256" key="6">
    <source>
        <dbReference type="ARBA" id="ARBA00023180"/>
    </source>
</evidence>
<protein>
    <submittedName>
        <fullName evidence="8">Dual oxidase maturation factor 1</fullName>
    </submittedName>
</protein>
<organism evidence="8 9">
    <name type="scientific">Holothuria leucospilota</name>
    <name type="common">Black long sea cucumber</name>
    <name type="synonym">Mertensiothuria leucospilota</name>
    <dbReference type="NCBI Taxonomy" id="206669"/>
    <lineage>
        <taxon>Eukaryota</taxon>
        <taxon>Metazoa</taxon>
        <taxon>Echinodermata</taxon>
        <taxon>Eleutherozoa</taxon>
        <taxon>Echinozoa</taxon>
        <taxon>Holothuroidea</taxon>
        <taxon>Aspidochirotacea</taxon>
        <taxon>Aspidochirotida</taxon>
        <taxon>Holothuriidae</taxon>
        <taxon>Holothuria</taxon>
    </lineage>
</organism>
<evidence type="ECO:0000256" key="1">
    <source>
        <dbReference type="ARBA" id="ARBA00004141"/>
    </source>
</evidence>
<evidence type="ECO:0000313" key="8">
    <source>
        <dbReference type="EMBL" id="KAJ8029889.1"/>
    </source>
</evidence>
<evidence type="ECO:0000256" key="5">
    <source>
        <dbReference type="ARBA" id="ARBA00023136"/>
    </source>
</evidence>
<dbReference type="GO" id="GO:0015031">
    <property type="term" value="P:protein transport"/>
    <property type="evidence" value="ECO:0007669"/>
    <property type="project" value="InterPro"/>
</dbReference>
<keyword evidence="9" id="KW-1185">Reference proteome</keyword>
<dbReference type="PANTHER" id="PTHR31158">
    <property type="entry name" value="DUAL OXIDASE 2"/>
    <property type="match status" value="1"/>
</dbReference>
<dbReference type="GO" id="GO:0005789">
    <property type="term" value="C:endoplasmic reticulum membrane"/>
    <property type="evidence" value="ECO:0007669"/>
    <property type="project" value="InterPro"/>
</dbReference>
<evidence type="ECO:0000256" key="7">
    <source>
        <dbReference type="SAM" id="Phobius"/>
    </source>
</evidence>
<feature type="transmembrane region" description="Helical" evidence="7">
    <location>
        <begin position="55"/>
        <end position="74"/>
    </location>
</feature>